<dbReference type="STRING" id="521011.Mpal_0092"/>
<evidence type="ECO:0000313" key="5">
    <source>
        <dbReference type="Proteomes" id="UP000002457"/>
    </source>
</evidence>
<dbReference type="InterPro" id="IPR006669">
    <property type="entry name" value="MgtE_transporter"/>
</dbReference>
<dbReference type="InterPro" id="IPR000644">
    <property type="entry name" value="CBS_dom"/>
</dbReference>
<organism evidence="4 5">
    <name type="scientific">Methanosphaerula palustris (strain ATCC BAA-1556 / DSM 19958 / E1-9c)</name>
    <dbReference type="NCBI Taxonomy" id="521011"/>
    <lineage>
        <taxon>Archaea</taxon>
        <taxon>Methanobacteriati</taxon>
        <taxon>Methanobacteriota</taxon>
        <taxon>Stenosarchaea group</taxon>
        <taxon>Methanomicrobia</taxon>
        <taxon>Methanomicrobiales</taxon>
        <taxon>Methanoregulaceae</taxon>
        <taxon>Methanosphaerula</taxon>
    </lineage>
</organism>
<dbReference type="Proteomes" id="UP000002457">
    <property type="component" value="Chromosome"/>
</dbReference>
<dbReference type="PANTHER" id="PTHR43773">
    <property type="entry name" value="MAGNESIUM TRANSPORTER MGTE"/>
    <property type="match status" value="1"/>
</dbReference>
<dbReference type="AlphaFoldDB" id="B8GID5"/>
<dbReference type="eggNOG" id="arCOG00634">
    <property type="taxonomic scope" value="Archaea"/>
</dbReference>
<keyword evidence="1" id="KW-0028">Amino-acid biosynthesis</keyword>
<dbReference type="Pfam" id="PF00571">
    <property type="entry name" value="CBS"/>
    <property type="match status" value="1"/>
</dbReference>
<feature type="domain" description="CBS" evidence="3">
    <location>
        <begin position="370"/>
        <end position="425"/>
    </location>
</feature>
<evidence type="ECO:0000259" key="3">
    <source>
        <dbReference type="PROSITE" id="PS51371"/>
    </source>
</evidence>
<dbReference type="HOGENOM" id="CLU_030870_1_0_2"/>
<dbReference type="CDD" id="cd04606">
    <property type="entry name" value="CBS_pair_Mg_transporter"/>
    <property type="match status" value="1"/>
</dbReference>
<protein>
    <submittedName>
        <fullName evidence="4">MgtE intracellular region</fullName>
    </submittedName>
</protein>
<gene>
    <name evidence="4" type="ordered locus">Mpal_0092</name>
</gene>
<dbReference type="GeneID" id="7272262"/>
<proteinExistence type="predicted"/>
<keyword evidence="1" id="KW-0486">Methionine biosynthesis</keyword>
<dbReference type="Pfam" id="PF03448">
    <property type="entry name" value="MgtE_N"/>
    <property type="match status" value="1"/>
</dbReference>
<evidence type="ECO:0000313" key="4">
    <source>
        <dbReference type="EMBL" id="ACL15486.1"/>
    </source>
</evidence>
<name>B8GID5_METPE</name>
<dbReference type="SUPFAM" id="SSF54631">
    <property type="entry name" value="CBS-domain pair"/>
    <property type="match status" value="1"/>
</dbReference>
<dbReference type="Gene3D" id="1.25.60.10">
    <property type="entry name" value="MgtE N-terminal domain-like"/>
    <property type="match status" value="1"/>
</dbReference>
<accession>B8GID5</accession>
<dbReference type="GO" id="GO:0016020">
    <property type="term" value="C:membrane"/>
    <property type="evidence" value="ECO:0007669"/>
    <property type="project" value="InterPro"/>
</dbReference>
<dbReference type="InterPro" id="IPR038076">
    <property type="entry name" value="MgtE_N_sf"/>
</dbReference>
<evidence type="ECO:0000256" key="1">
    <source>
        <dbReference type="ARBA" id="ARBA00023167"/>
    </source>
</evidence>
<keyword evidence="2" id="KW-0129">CBS domain</keyword>
<dbReference type="SMART" id="SM00924">
    <property type="entry name" value="MgtE_N"/>
    <property type="match status" value="1"/>
</dbReference>
<evidence type="ECO:0000256" key="2">
    <source>
        <dbReference type="PROSITE-ProRule" id="PRU00703"/>
    </source>
</evidence>
<dbReference type="RefSeq" id="WP_012616805.1">
    <property type="nucleotide sequence ID" value="NC_011832.1"/>
</dbReference>
<dbReference type="SMART" id="SM00116">
    <property type="entry name" value="CBS"/>
    <property type="match status" value="2"/>
</dbReference>
<keyword evidence="5" id="KW-1185">Reference proteome</keyword>
<reference evidence="4 5" key="1">
    <citation type="journal article" date="2015" name="Genome Announc.">
        <title>Complete Genome Sequence of Methanosphaerula palustris E1-9CT, a Hydrogenotrophic Methanogen Isolated from a Minerotrophic Fen Peatland.</title>
        <authorList>
            <person name="Cadillo-Quiroz H."/>
            <person name="Browne P."/>
            <person name="Kyrpides N."/>
            <person name="Woyke T."/>
            <person name="Goodwin L."/>
            <person name="Detter C."/>
            <person name="Yavitt J.B."/>
            <person name="Zinder S.H."/>
        </authorList>
    </citation>
    <scope>NUCLEOTIDE SEQUENCE [LARGE SCALE GENOMIC DNA]</scope>
    <source>
        <strain evidence="5">ATCC BAA-1556 / DSM 19958 / E1-9c</strain>
    </source>
</reference>
<dbReference type="InterPro" id="IPR006668">
    <property type="entry name" value="Mg_transptr_MgtE_intracell_dom"/>
</dbReference>
<dbReference type="PANTHER" id="PTHR43773:SF1">
    <property type="entry name" value="MAGNESIUM TRANSPORTER MGTE"/>
    <property type="match status" value="1"/>
</dbReference>
<dbReference type="OrthoDB" id="8919at2157"/>
<dbReference type="Gene3D" id="3.10.580.10">
    <property type="entry name" value="CBS-domain"/>
    <property type="match status" value="1"/>
</dbReference>
<dbReference type="InterPro" id="IPR046342">
    <property type="entry name" value="CBS_dom_sf"/>
</dbReference>
<sequence length="425" mass="48090">MTDAEMKVQTGTDQEIFLSEVIGRRVTGRKKIGKLSDLVIQETEPLPQVTHIVVSRPFGHHQLLIPIDRVSAIGSQGVQVAVESPDAFEQDPAAGAVLLKDYVLDKKVIDVDDKEVEMVYDVRLVRRNGVVYVTDVDTSRFGLLRRIGLKWLATYIYAHGEGMDEEMISWRFIQPLPSTITGFRGNVKLKVLKETLEKIHPMDLADILEELDPDQRVMIFSELETETASDALEEIEPNVQRELVSSLSRDRVVQLIDEMTPGQAADLLSVLPHTEANELLELLDTVNARKIRAILEKQEETILNYATMNCLMVPPDKTAEQVRVEYQTAARGMDVVMYLYIVDSDQHLIGVLDIKELLVAGDEALMREIMIPEVIALTPESTLKEAYTLFERYNLRALPMVDGEDRLLGVIPFRDIMNLKHNFLE</sequence>
<dbReference type="SUPFAM" id="SSF158791">
    <property type="entry name" value="MgtE N-terminal domain-like"/>
    <property type="match status" value="1"/>
</dbReference>
<dbReference type="PROSITE" id="PS51371">
    <property type="entry name" value="CBS"/>
    <property type="match status" value="1"/>
</dbReference>
<dbReference type="GO" id="GO:0015095">
    <property type="term" value="F:magnesium ion transmembrane transporter activity"/>
    <property type="evidence" value="ECO:0007669"/>
    <property type="project" value="InterPro"/>
</dbReference>
<dbReference type="GO" id="GO:0009086">
    <property type="term" value="P:methionine biosynthetic process"/>
    <property type="evidence" value="ECO:0007669"/>
    <property type="project" value="UniProtKB-KW"/>
</dbReference>
<dbReference type="EMBL" id="CP001338">
    <property type="protein sequence ID" value="ACL15486.1"/>
    <property type="molecule type" value="Genomic_DNA"/>
</dbReference>
<dbReference type="KEGG" id="mpl:Mpal_0092"/>